<dbReference type="PANTHER" id="PTHR12317:SF0">
    <property type="entry name" value="ACYLTRANSFERASE"/>
    <property type="match status" value="1"/>
</dbReference>
<comment type="pathway">
    <text evidence="2">Glycerolipid metabolism; triacylglycerol biosynthesis.</text>
</comment>
<dbReference type="EC" id="2.3.1.-" evidence="14"/>
<keyword evidence="11" id="KW-0443">Lipid metabolism</keyword>
<keyword evidence="12 14" id="KW-0472">Membrane</keyword>
<evidence type="ECO:0000256" key="8">
    <source>
        <dbReference type="ARBA" id="ARBA00022798"/>
    </source>
</evidence>
<evidence type="ECO:0000256" key="10">
    <source>
        <dbReference type="ARBA" id="ARBA00022989"/>
    </source>
</evidence>
<comment type="similarity">
    <text evidence="4 14">Belongs to the diacylglycerol acyltransferase family.</text>
</comment>
<evidence type="ECO:0000256" key="14">
    <source>
        <dbReference type="RuleBase" id="RU367023"/>
    </source>
</evidence>
<keyword evidence="13" id="KW-0012">Acyltransferase</keyword>
<accession>A0A5K3EGV9</accession>
<evidence type="ECO:0000256" key="7">
    <source>
        <dbReference type="ARBA" id="ARBA00022692"/>
    </source>
</evidence>
<evidence type="ECO:0000256" key="12">
    <source>
        <dbReference type="ARBA" id="ARBA00023136"/>
    </source>
</evidence>
<keyword evidence="5" id="KW-0444">Lipid biosynthesis</keyword>
<dbReference type="Pfam" id="PF03982">
    <property type="entry name" value="DAGAT"/>
    <property type="match status" value="1"/>
</dbReference>
<evidence type="ECO:0000256" key="1">
    <source>
        <dbReference type="ARBA" id="ARBA00004477"/>
    </source>
</evidence>
<evidence type="ECO:0000313" key="15">
    <source>
        <dbReference type="WBParaSite" id="MCU_000213-RA"/>
    </source>
</evidence>
<dbReference type="GO" id="GO:0006071">
    <property type="term" value="P:glycerol metabolic process"/>
    <property type="evidence" value="ECO:0007669"/>
    <property type="project" value="UniProtKB-KW"/>
</dbReference>
<dbReference type="AlphaFoldDB" id="A0A5K3EGV9"/>
<protein>
    <recommendedName>
        <fullName evidence="14">Acyltransferase</fullName>
        <ecNumber evidence="14">2.3.1.-</ecNumber>
    </recommendedName>
</protein>
<name>A0A5K3EGV9_MESCO</name>
<dbReference type="GO" id="GO:0005789">
    <property type="term" value="C:endoplasmic reticulum membrane"/>
    <property type="evidence" value="ECO:0007669"/>
    <property type="project" value="UniProtKB-SubCell"/>
</dbReference>
<evidence type="ECO:0000256" key="5">
    <source>
        <dbReference type="ARBA" id="ARBA00022516"/>
    </source>
</evidence>
<dbReference type="CDD" id="cd07987">
    <property type="entry name" value="LPLAT_MGAT-like"/>
    <property type="match status" value="1"/>
</dbReference>
<keyword evidence="10 14" id="KW-1133">Transmembrane helix</keyword>
<evidence type="ECO:0000256" key="2">
    <source>
        <dbReference type="ARBA" id="ARBA00004771"/>
    </source>
</evidence>
<evidence type="ECO:0000256" key="13">
    <source>
        <dbReference type="ARBA" id="ARBA00023315"/>
    </source>
</evidence>
<keyword evidence="9 14" id="KW-0256">Endoplasmic reticulum</keyword>
<dbReference type="InterPro" id="IPR007130">
    <property type="entry name" value="DAGAT"/>
</dbReference>
<sequence length="368" mass="42276">MGEVVGWYDHSVLYRFRARFAVFLFGCSIVILPFVCFGAYVSLFLYPLFQMTFGQPIADMYSCFCFLVILIYTVYWIWDIDTPYRGGRRIKWLRNLPLWKWVADYFAARLIVSEELCTWAKENGYEVGENLELVKLPTSVNYLVGYHPHGPLAIGALMAYGSDSLNFSKVFPGIKPHMATLNGHYDVPFYRDYALFGGGVSVSRESLIYLLDKELTGVTGNLVAVSVGGATEALESRPGHYVLMLSRRRGFFRIALKTGAHLIPSLGFGETNMYDQVANPVGSVLRRVQDWFTHTFTFSPPIFYSWRVIPYRKPLNVVVGKPIVCKRTPSPTDEEIDNLREQYKQQLTDMFFKYRPLYDPTAEDIRFY</sequence>
<comment type="pathway">
    <text evidence="3">Lipid metabolism.</text>
</comment>
<evidence type="ECO:0000256" key="11">
    <source>
        <dbReference type="ARBA" id="ARBA00023098"/>
    </source>
</evidence>
<evidence type="ECO:0000256" key="6">
    <source>
        <dbReference type="ARBA" id="ARBA00022679"/>
    </source>
</evidence>
<reference evidence="15" key="1">
    <citation type="submission" date="2019-11" db="UniProtKB">
        <authorList>
            <consortium name="WormBaseParasite"/>
        </authorList>
    </citation>
    <scope>IDENTIFICATION</scope>
</reference>
<dbReference type="GO" id="GO:0004144">
    <property type="term" value="F:diacylglycerol O-acyltransferase activity"/>
    <property type="evidence" value="ECO:0007669"/>
    <property type="project" value="TreeGrafter"/>
</dbReference>
<proteinExistence type="inferred from homology"/>
<dbReference type="PANTHER" id="PTHR12317">
    <property type="entry name" value="DIACYLGLYCEROL O-ACYLTRANSFERASE"/>
    <property type="match status" value="1"/>
</dbReference>
<comment type="subcellular location">
    <subcellularLocation>
        <location evidence="1 14">Endoplasmic reticulum membrane</location>
        <topology evidence="1 14">Multi-pass membrane protein</topology>
    </subcellularLocation>
</comment>
<keyword evidence="8" id="KW-0319">Glycerol metabolism</keyword>
<feature type="transmembrane region" description="Helical" evidence="14">
    <location>
        <begin position="58"/>
        <end position="78"/>
    </location>
</feature>
<feature type="transmembrane region" description="Helical" evidence="14">
    <location>
        <begin position="20"/>
        <end position="46"/>
    </location>
</feature>
<organism evidence="15">
    <name type="scientific">Mesocestoides corti</name>
    <name type="common">Flatworm</name>
    <dbReference type="NCBI Taxonomy" id="53468"/>
    <lineage>
        <taxon>Eukaryota</taxon>
        <taxon>Metazoa</taxon>
        <taxon>Spiralia</taxon>
        <taxon>Lophotrochozoa</taxon>
        <taxon>Platyhelminthes</taxon>
        <taxon>Cestoda</taxon>
        <taxon>Eucestoda</taxon>
        <taxon>Cyclophyllidea</taxon>
        <taxon>Mesocestoididae</taxon>
        <taxon>Mesocestoides</taxon>
    </lineage>
</organism>
<evidence type="ECO:0000256" key="3">
    <source>
        <dbReference type="ARBA" id="ARBA00005189"/>
    </source>
</evidence>
<evidence type="ECO:0000256" key="4">
    <source>
        <dbReference type="ARBA" id="ARBA00005420"/>
    </source>
</evidence>
<keyword evidence="6 14" id="KW-0808">Transferase</keyword>
<evidence type="ECO:0000256" key="9">
    <source>
        <dbReference type="ARBA" id="ARBA00022824"/>
    </source>
</evidence>
<dbReference type="WBParaSite" id="MCU_000213-RA">
    <property type="protein sequence ID" value="MCU_000213-RA"/>
    <property type="gene ID" value="MCU_000213"/>
</dbReference>
<keyword evidence="7 14" id="KW-0812">Transmembrane</keyword>
<dbReference type="GO" id="GO:0019432">
    <property type="term" value="P:triglyceride biosynthetic process"/>
    <property type="evidence" value="ECO:0007669"/>
    <property type="project" value="TreeGrafter"/>
</dbReference>